<dbReference type="Pfam" id="PF14325">
    <property type="entry name" value="DUF4383"/>
    <property type="match status" value="1"/>
</dbReference>
<reference evidence="2 3" key="1">
    <citation type="journal article" date="2015" name="J. Microbiol.">
        <title>Sphingosinicella ginsenosidimutans sp. nov., with ginsenoside converting activity.</title>
        <authorList>
            <person name="Kim J.K."/>
            <person name="Kang M.S."/>
            <person name="Park S.C."/>
            <person name="Kim K.M."/>
            <person name="Choi K."/>
            <person name="Yoon M.H."/>
            <person name="Im W.T."/>
        </authorList>
    </citation>
    <scope>NUCLEOTIDE SEQUENCE [LARGE SCALE GENOMIC DNA]</scope>
    <source>
        <strain evidence="2 3">BS-11</strain>
    </source>
</reference>
<dbReference type="OrthoDB" id="572373at2"/>
<proteinExistence type="predicted"/>
<protein>
    <submittedName>
        <fullName evidence="2">DUF4383 domain-containing protein</fullName>
    </submittedName>
</protein>
<keyword evidence="1" id="KW-0812">Transmembrane</keyword>
<feature type="transmembrane region" description="Helical" evidence="1">
    <location>
        <begin position="79"/>
        <end position="99"/>
    </location>
</feature>
<gene>
    <name evidence="2" type="ORF">FRZ32_00975</name>
</gene>
<keyword evidence="1" id="KW-0472">Membrane</keyword>
<keyword evidence="3" id="KW-1185">Reference proteome</keyword>
<evidence type="ECO:0000313" key="2">
    <source>
        <dbReference type="EMBL" id="TXC62351.1"/>
    </source>
</evidence>
<dbReference type="AlphaFoldDB" id="A0A5C6TQR9"/>
<evidence type="ECO:0000313" key="3">
    <source>
        <dbReference type="Proteomes" id="UP000321249"/>
    </source>
</evidence>
<accession>A0A5C6TQR9</accession>
<dbReference type="Proteomes" id="UP000321249">
    <property type="component" value="Unassembled WGS sequence"/>
</dbReference>
<keyword evidence="1" id="KW-1133">Transmembrane helix</keyword>
<sequence length="144" mass="15351">MTSRGFALALGVLLVLMGLAGFVPQLIRPAGGVHGLSLDAGRPLLFGWFGATALHNVVYAAIGVAGIVGSRSLTGAVSWCRRAGLAFFVLMLCGVVPHLDTMFGLMPLYGNDIWLNGLLWLLCAYFGWLHHNPPPPAPEAEREI</sequence>
<feature type="transmembrane region" description="Helical" evidence="1">
    <location>
        <begin position="45"/>
        <end position="67"/>
    </location>
</feature>
<comment type="caution">
    <text evidence="2">The sequence shown here is derived from an EMBL/GenBank/DDBJ whole genome shotgun (WGS) entry which is preliminary data.</text>
</comment>
<name>A0A5C6TQR9_9SPHN</name>
<dbReference type="RefSeq" id="WP_147041739.1">
    <property type="nucleotide sequence ID" value="NZ_BAABIR010000001.1"/>
</dbReference>
<dbReference type="EMBL" id="VOQQ01000001">
    <property type="protein sequence ID" value="TXC62351.1"/>
    <property type="molecule type" value="Genomic_DNA"/>
</dbReference>
<evidence type="ECO:0000256" key="1">
    <source>
        <dbReference type="SAM" id="Phobius"/>
    </source>
</evidence>
<organism evidence="2 3">
    <name type="scientific">Allosphingosinicella ginsenosidimutans</name>
    <dbReference type="NCBI Taxonomy" id="1176539"/>
    <lineage>
        <taxon>Bacteria</taxon>
        <taxon>Pseudomonadati</taxon>
        <taxon>Pseudomonadota</taxon>
        <taxon>Alphaproteobacteria</taxon>
        <taxon>Sphingomonadales</taxon>
        <taxon>Sphingomonadaceae</taxon>
        <taxon>Allosphingosinicella</taxon>
    </lineage>
</organism>